<evidence type="ECO:0000256" key="2">
    <source>
        <dbReference type="ARBA" id="ARBA00023043"/>
    </source>
</evidence>
<keyword evidence="1" id="KW-0677">Repeat</keyword>
<dbReference type="InterPro" id="IPR036770">
    <property type="entry name" value="Ankyrin_rpt-contain_sf"/>
</dbReference>
<dbReference type="Pfam" id="PF12796">
    <property type="entry name" value="Ank_2"/>
    <property type="match status" value="1"/>
</dbReference>
<keyword evidence="5" id="KW-1185">Reference proteome</keyword>
<dbReference type="SMART" id="SM00248">
    <property type="entry name" value="ANK"/>
    <property type="match status" value="9"/>
</dbReference>
<dbReference type="SUPFAM" id="SSF48403">
    <property type="entry name" value="Ankyrin repeat"/>
    <property type="match status" value="2"/>
</dbReference>
<dbReference type="Gene3D" id="1.25.40.20">
    <property type="entry name" value="Ankyrin repeat-containing domain"/>
    <property type="match status" value="3"/>
</dbReference>
<dbReference type="PANTHER" id="PTHR24198:SF165">
    <property type="entry name" value="ANKYRIN REPEAT-CONTAINING PROTEIN-RELATED"/>
    <property type="match status" value="1"/>
</dbReference>
<feature type="repeat" description="ANK" evidence="3">
    <location>
        <begin position="193"/>
        <end position="225"/>
    </location>
</feature>
<organism evidence="4 5">
    <name type="scientific">Trichoderma parareesei</name>
    <name type="common">Filamentous fungus</name>
    <dbReference type="NCBI Taxonomy" id="858221"/>
    <lineage>
        <taxon>Eukaryota</taxon>
        <taxon>Fungi</taxon>
        <taxon>Dikarya</taxon>
        <taxon>Ascomycota</taxon>
        <taxon>Pezizomycotina</taxon>
        <taxon>Sordariomycetes</taxon>
        <taxon>Hypocreomycetidae</taxon>
        <taxon>Hypocreales</taxon>
        <taxon>Hypocreaceae</taxon>
        <taxon>Trichoderma</taxon>
    </lineage>
</organism>
<dbReference type="EMBL" id="LFMI01000769">
    <property type="protein sequence ID" value="OTA07341.1"/>
    <property type="molecule type" value="Genomic_DNA"/>
</dbReference>
<dbReference type="PROSITE" id="PS50297">
    <property type="entry name" value="ANK_REP_REGION"/>
    <property type="match status" value="2"/>
</dbReference>
<feature type="repeat" description="ANK" evidence="3">
    <location>
        <begin position="146"/>
        <end position="178"/>
    </location>
</feature>
<protein>
    <submittedName>
        <fullName evidence="4">Uncharacterized protein</fullName>
    </submittedName>
</protein>
<evidence type="ECO:0000256" key="3">
    <source>
        <dbReference type="PROSITE-ProRule" id="PRU00023"/>
    </source>
</evidence>
<evidence type="ECO:0000313" key="5">
    <source>
        <dbReference type="Proteomes" id="UP000219286"/>
    </source>
</evidence>
<keyword evidence="2 3" id="KW-0040">ANK repeat</keyword>
<evidence type="ECO:0000313" key="4">
    <source>
        <dbReference type="EMBL" id="OTA07341.1"/>
    </source>
</evidence>
<dbReference type="PRINTS" id="PR01415">
    <property type="entry name" value="ANKYRIN"/>
</dbReference>
<name>A0A2H3A5W7_TRIPA</name>
<gene>
    <name evidence="4" type="ORF">A9Z42_0082510</name>
</gene>
<comment type="caution">
    <text evidence="4">The sequence shown here is derived from an EMBL/GenBank/DDBJ whole genome shotgun (WGS) entry which is preliminary data.</text>
</comment>
<proteinExistence type="predicted"/>
<sequence>MDQISLELLCLIAEHLQLSELCCWTLTCKKINFSLRNILYDKAVALDIQRGWPYYLVRAALVDEATNAFQKLLQQTSLEVINKANIDLSEVPGYYDRSLLEPPELVSMQVPRRLTSLLHVTSQLCSQDTMRLVLSRGAFPDILDTYGWAPVHLAAWNGDTDALRILVNGGANIDLKKIWNEPPLYDRYQTEHSGTTPLHQAASRGHLPAVELLLAAGADPKISCHKMCDALGATAKSGNMEVFRRLLEEGFDSAALTAALKYAAEQGNTAIVARLLELGARAHDALVHAVQHDRLGNMRLLLDAMADPTRDLYRKKVLHRVRSIQATKMILARFPGLSAAARPGLFHGTPLETLYDYGREHNPQELEGIAMLLIGDGCLIREPVPINEDNDRISSNRNVLEDAAFWGHTKVIEALLSQKKSLLHVRYRDHGSPLSAAAYSASDNKLACFKLLVEAGADIDAVPIFEHLYSMSLQVAGTPRPHEQNALVTRFLVDSGIDINRRSGSEYPLIHALCMENDQSAMILIKAGADITVRSGRRLSTLQEAARHGCLEAMEHLLRVGNVEELMTSPDNEPLLHLVTCEAHLKHGKVKGYVKMMGHLLLGHLDVLPGNVAGGVATELKDLAYTGQMEVVRRLCKRNIVDPGAKYRSGTAFDQLASWHPEELIDLVDEAHQKWPRPPSTGLFGLFQRRII</sequence>
<dbReference type="Proteomes" id="UP000219286">
    <property type="component" value="Unassembled WGS sequence"/>
</dbReference>
<dbReference type="OrthoDB" id="4884755at2759"/>
<accession>A0A2H3A5W7</accession>
<dbReference type="AlphaFoldDB" id="A0A2H3A5W7"/>
<dbReference type="PANTHER" id="PTHR24198">
    <property type="entry name" value="ANKYRIN REPEAT AND PROTEIN KINASE DOMAIN-CONTAINING PROTEIN"/>
    <property type="match status" value="1"/>
</dbReference>
<dbReference type="PROSITE" id="PS50088">
    <property type="entry name" value="ANK_REPEAT"/>
    <property type="match status" value="2"/>
</dbReference>
<reference evidence="4 5" key="1">
    <citation type="journal article" date="2015" name="Genome Announc.">
        <title>Genome sequence and annotation of Trichoderma parareesei, the ancestor of the cellulase producer Trichoderma reesei.</title>
        <authorList>
            <person name="Yang D."/>
            <person name="Pomraning K."/>
            <person name="Kopchinskiy A."/>
            <person name="Karimi Aghcheh R."/>
            <person name="Atanasova L."/>
            <person name="Chenthamara K."/>
            <person name="Baker S.E."/>
            <person name="Zhang R."/>
            <person name="Shen Q."/>
            <person name="Freitag M."/>
            <person name="Kubicek C.P."/>
            <person name="Druzhinina I.S."/>
        </authorList>
    </citation>
    <scope>NUCLEOTIDE SEQUENCE [LARGE SCALE GENOMIC DNA]</scope>
    <source>
        <strain evidence="4 5">CBS 125925</strain>
    </source>
</reference>
<evidence type="ECO:0000256" key="1">
    <source>
        <dbReference type="ARBA" id="ARBA00022737"/>
    </source>
</evidence>
<dbReference type="InterPro" id="IPR002110">
    <property type="entry name" value="Ankyrin_rpt"/>
</dbReference>